<dbReference type="InterPro" id="IPR007111">
    <property type="entry name" value="NACHT_NTPase"/>
</dbReference>
<dbReference type="Pfam" id="PF13676">
    <property type="entry name" value="TIR_2"/>
    <property type="match status" value="1"/>
</dbReference>
<dbReference type="Gene3D" id="3.40.50.10140">
    <property type="entry name" value="Toll/interleukin-1 receptor homology (TIR) domain"/>
    <property type="match status" value="1"/>
</dbReference>
<dbReference type="EMBL" id="BNJK01000002">
    <property type="protein sequence ID" value="GHP00484.1"/>
    <property type="molecule type" value="Genomic_DNA"/>
</dbReference>
<evidence type="ECO:0000313" key="5">
    <source>
        <dbReference type="Proteomes" id="UP000597444"/>
    </source>
</evidence>
<proteinExistence type="predicted"/>
<dbReference type="Proteomes" id="UP000597444">
    <property type="component" value="Unassembled WGS sequence"/>
</dbReference>
<name>A0A8J3IXW2_9CHLR</name>
<feature type="domain" description="NACHT" evidence="2">
    <location>
        <begin position="240"/>
        <end position="391"/>
    </location>
</feature>
<dbReference type="Gene3D" id="3.40.50.300">
    <property type="entry name" value="P-loop containing nucleotide triphosphate hydrolases"/>
    <property type="match status" value="1"/>
</dbReference>
<evidence type="ECO:0000313" key="4">
    <source>
        <dbReference type="EMBL" id="GHP00484.1"/>
    </source>
</evidence>
<dbReference type="InterPro" id="IPR000157">
    <property type="entry name" value="TIR_dom"/>
</dbReference>
<sequence>MQQKRRHHSVVCLCAPPDLPYLEQWETHLHPLEQAGHLTVWSERHLTAGALLAQQIDERLKQADLLVLMLSADFFASDNCMALMERAIQYHQAGSVRLIPLLLRPVAWQESSLASLSCIPSNGLPVTQWADPDAAFHACVREIRHLFDQPMASSLSDWHPVSAREWQNRIRMLKRLSHSYREMLAQSLRGAAWLELGLAEKPDAVLNAASLLWHSFNQVERMLPPETSILQVFDEAEQELLILGEPGTGKSTLLLDLAQQLIQRAETDAMYPLSIILPLSSWAIKRPPLHSWIAEQLSQIYHIPRRLSEQWVREEKILPLLDGLDEMNEAARPVCIAAINEYHREHLHVPLVICSRKAEYEAATLQQQLILQAAVIVQRLTREQIDAYLLHAGTLLIDLHSEFEKNTTLWELVTTPLMLNIFMLTYQGTSVRDLPSKEAELQRQVWIDYIKHMVERKGDANRYPLQPTLKWLSWLAWQMREHNQTIFYLEQLQPDWLPQRQERYYRWSIGPATGLVLGPLVGLCSGLALGPMAALTFGTIVGLCSGLAYGLGFVTGKLSAQIKPTEVLVWSWKIWYEHKELDYFLLYPWVWLRAWSAAWLRA</sequence>
<dbReference type="Pfam" id="PF05729">
    <property type="entry name" value="NACHT"/>
    <property type="match status" value="1"/>
</dbReference>
<comment type="caution">
    <text evidence="4">The sequence shown here is derived from an EMBL/GenBank/DDBJ whole genome shotgun (WGS) entry which is preliminary data.</text>
</comment>
<evidence type="ECO:0000256" key="1">
    <source>
        <dbReference type="SAM" id="Phobius"/>
    </source>
</evidence>
<dbReference type="InterPro" id="IPR035897">
    <property type="entry name" value="Toll_tir_struct_dom_sf"/>
</dbReference>
<evidence type="ECO:0000259" key="2">
    <source>
        <dbReference type="Pfam" id="PF05729"/>
    </source>
</evidence>
<evidence type="ECO:0008006" key="6">
    <source>
        <dbReference type="Google" id="ProtNLM"/>
    </source>
</evidence>
<dbReference type="InterPro" id="IPR027417">
    <property type="entry name" value="P-loop_NTPase"/>
</dbReference>
<feature type="transmembrane region" description="Helical" evidence="1">
    <location>
        <begin position="509"/>
        <end position="529"/>
    </location>
</feature>
<feature type="domain" description="TIR" evidence="3">
    <location>
        <begin position="32"/>
        <end position="119"/>
    </location>
</feature>
<keyword evidence="5" id="KW-1185">Reference proteome</keyword>
<keyword evidence="1" id="KW-0472">Membrane</keyword>
<feature type="transmembrane region" description="Helical" evidence="1">
    <location>
        <begin position="535"/>
        <end position="554"/>
    </location>
</feature>
<dbReference type="RefSeq" id="WP_220210978.1">
    <property type="nucleotide sequence ID" value="NZ_BNJK01000002.1"/>
</dbReference>
<dbReference type="GO" id="GO:0007165">
    <property type="term" value="P:signal transduction"/>
    <property type="evidence" value="ECO:0007669"/>
    <property type="project" value="InterPro"/>
</dbReference>
<gene>
    <name evidence="4" type="ORF">KSF_105310</name>
</gene>
<keyword evidence="1" id="KW-1133">Transmembrane helix</keyword>
<accession>A0A8J3IXW2</accession>
<keyword evidence="1" id="KW-0812">Transmembrane</keyword>
<organism evidence="4 5">
    <name type="scientific">Reticulibacter mediterranei</name>
    <dbReference type="NCBI Taxonomy" id="2778369"/>
    <lineage>
        <taxon>Bacteria</taxon>
        <taxon>Bacillati</taxon>
        <taxon>Chloroflexota</taxon>
        <taxon>Ktedonobacteria</taxon>
        <taxon>Ktedonobacterales</taxon>
        <taxon>Reticulibacteraceae</taxon>
        <taxon>Reticulibacter</taxon>
    </lineage>
</organism>
<dbReference type="AlphaFoldDB" id="A0A8J3IXW2"/>
<protein>
    <recommendedName>
        <fullName evidence="6">TIR domain-containing protein</fullName>
    </recommendedName>
</protein>
<dbReference type="SUPFAM" id="SSF52540">
    <property type="entry name" value="P-loop containing nucleoside triphosphate hydrolases"/>
    <property type="match status" value="1"/>
</dbReference>
<dbReference type="SUPFAM" id="SSF52200">
    <property type="entry name" value="Toll/Interleukin receptor TIR domain"/>
    <property type="match status" value="1"/>
</dbReference>
<evidence type="ECO:0000259" key="3">
    <source>
        <dbReference type="Pfam" id="PF13676"/>
    </source>
</evidence>
<reference evidence="4" key="1">
    <citation type="submission" date="2020-10" db="EMBL/GenBank/DDBJ databases">
        <title>Taxonomic study of unclassified bacteria belonging to the class Ktedonobacteria.</title>
        <authorList>
            <person name="Yabe S."/>
            <person name="Wang C.M."/>
            <person name="Zheng Y."/>
            <person name="Sakai Y."/>
            <person name="Cavaletti L."/>
            <person name="Monciardini P."/>
            <person name="Donadio S."/>
        </authorList>
    </citation>
    <scope>NUCLEOTIDE SEQUENCE</scope>
    <source>
        <strain evidence="4">ID150040</strain>
    </source>
</reference>